<accession>A0AAP0R4N8</accession>
<dbReference type="EMBL" id="JBBPBK010000015">
    <property type="protein sequence ID" value="KAK9268470.1"/>
    <property type="molecule type" value="Genomic_DNA"/>
</dbReference>
<gene>
    <name evidence="1" type="ORF">L1049_000221</name>
</gene>
<dbReference type="AlphaFoldDB" id="A0AAP0R4N8"/>
<sequence>MADPCHFHPNTNEDFSWQNQSFKLTSTQKFSDPLAGNDVDGRSMLGFSLTSPDLVICAGSPDMPGNSYGDSPVLLKNEYHKNMGPSIDISLEKGINGSEIDGTHQTPAAKISTLWQTSEEDEDVFLEASFELLPAVALQDDKLKDPLSVISINVGSEDGAVVLDGVNFLEDNCFMGGDTIRTDAMIRDGEGLPLYQTARFGNFSYKFDHWSLEII</sequence>
<proteinExistence type="predicted"/>
<evidence type="ECO:0000313" key="2">
    <source>
        <dbReference type="Proteomes" id="UP001415857"/>
    </source>
</evidence>
<keyword evidence="2" id="KW-1185">Reference proteome</keyword>
<name>A0AAP0R4N8_LIQFO</name>
<comment type="caution">
    <text evidence="1">The sequence shown here is derived from an EMBL/GenBank/DDBJ whole genome shotgun (WGS) entry which is preliminary data.</text>
</comment>
<protein>
    <submittedName>
        <fullName evidence="1">Uncharacterized protein</fullName>
    </submittedName>
</protein>
<organism evidence="1 2">
    <name type="scientific">Liquidambar formosana</name>
    <name type="common">Formosan gum</name>
    <dbReference type="NCBI Taxonomy" id="63359"/>
    <lineage>
        <taxon>Eukaryota</taxon>
        <taxon>Viridiplantae</taxon>
        <taxon>Streptophyta</taxon>
        <taxon>Embryophyta</taxon>
        <taxon>Tracheophyta</taxon>
        <taxon>Spermatophyta</taxon>
        <taxon>Magnoliopsida</taxon>
        <taxon>eudicotyledons</taxon>
        <taxon>Gunneridae</taxon>
        <taxon>Pentapetalae</taxon>
        <taxon>Saxifragales</taxon>
        <taxon>Altingiaceae</taxon>
        <taxon>Liquidambar</taxon>
    </lineage>
</organism>
<evidence type="ECO:0000313" key="1">
    <source>
        <dbReference type="EMBL" id="KAK9268470.1"/>
    </source>
</evidence>
<reference evidence="1 2" key="1">
    <citation type="journal article" date="2024" name="Plant J.">
        <title>Genome sequences and population genomics reveal climatic adaptation and genomic divergence between two closely related sweetgum species.</title>
        <authorList>
            <person name="Xu W.Q."/>
            <person name="Ren C.Q."/>
            <person name="Zhang X.Y."/>
            <person name="Comes H.P."/>
            <person name="Liu X.H."/>
            <person name="Li Y.G."/>
            <person name="Kettle C.J."/>
            <person name="Jalonen R."/>
            <person name="Gaisberger H."/>
            <person name="Ma Y.Z."/>
            <person name="Qiu Y.X."/>
        </authorList>
    </citation>
    <scope>NUCLEOTIDE SEQUENCE [LARGE SCALE GENOMIC DNA]</scope>
    <source>
        <strain evidence="1">Hangzhou</strain>
    </source>
</reference>
<dbReference type="Proteomes" id="UP001415857">
    <property type="component" value="Unassembled WGS sequence"/>
</dbReference>